<dbReference type="RefSeq" id="WP_149161040.1">
    <property type="nucleotide sequence ID" value="NZ_CP043505.1"/>
</dbReference>
<accession>A0A5C1YG99</accession>
<keyword evidence="1" id="KW-1133">Transmembrane helix</keyword>
<reference evidence="2 3" key="1">
    <citation type="submission" date="2019-09" db="EMBL/GenBank/DDBJ databases">
        <title>Genome sequencing of strain KACC 19306.</title>
        <authorList>
            <person name="Heo J."/>
            <person name="Kim S.-J."/>
            <person name="Kim J.-S."/>
            <person name="Hong S.-B."/>
            <person name="Kwon S.-W."/>
        </authorList>
    </citation>
    <scope>NUCLEOTIDE SEQUENCE [LARGE SCALE GENOMIC DNA]</scope>
    <source>
        <strain evidence="2 3">KACC 19306</strain>
    </source>
</reference>
<sequence>MRTRGARAMRGAAVAAFATFVAALAHTVGGGSAPGPVAVALALAFSAPLAMLLAGARARVSAIAISAMVTQALLHVVYAIGIGGADASGLGASAPHLSHAGHSASGGTIPVPDPMALVDHGGGAMPFTHLAAAALTVGFLVVADDVFDAFGRLVRGILARLSRVRVPLVDLPSAPRLRVERSFAAPLVLRLVDSLRYRGPPVASVAR</sequence>
<keyword evidence="1" id="KW-0812">Transmembrane</keyword>
<keyword evidence="3" id="KW-1185">Reference proteome</keyword>
<evidence type="ECO:0000313" key="3">
    <source>
        <dbReference type="Proteomes" id="UP000324678"/>
    </source>
</evidence>
<protein>
    <submittedName>
        <fullName evidence="2">Uncharacterized protein</fullName>
    </submittedName>
</protein>
<feature type="transmembrane region" description="Helical" evidence="1">
    <location>
        <begin position="60"/>
        <end position="80"/>
    </location>
</feature>
<feature type="transmembrane region" description="Helical" evidence="1">
    <location>
        <begin position="124"/>
        <end position="143"/>
    </location>
</feature>
<feature type="transmembrane region" description="Helical" evidence="1">
    <location>
        <begin position="35"/>
        <end position="53"/>
    </location>
</feature>
<dbReference type="KEGG" id="ail:FLP10_11790"/>
<dbReference type="Proteomes" id="UP000324678">
    <property type="component" value="Chromosome"/>
</dbReference>
<dbReference type="EMBL" id="CP043505">
    <property type="protein sequence ID" value="QEO15021.1"/>
    <property type="molecule type" value="Genomic_DNA"/>
</dbReference>
<gene>
    <name evidence="2" type="ORF">FLP10_11790</name>
</gene>
<organism evidence="2 3">
    <name type="scientific">Agromyces intestinalis</name>
    <dbReference type="NCBI Taxonomy" id="2592652"/>
    <lineage>
        <taxon>Bacteria</taxon>
        <taxon>Bacillati</taxon>
        <taxon>Actinomycetota</taxon>
        <taxon>Actinomycetes</taxon>
        <taxon>Micrococcales</taxon>
        <taxon>Microbacteriaceae</taxon>
        <taxon>Agromyces</taxon>
    </lineage>
</organism>
<dbReference type="AlphaFoldDB" id="A0A5C1YG99"/>
<proteinExistence type="predicted"/>
<keyword evidence="1" id="KW-0472">Membrane</keyword>
<dbReference type="OrthoDB" id="5125396at2"/>
<name>A0A5C1YG99_9MICO</name>
<evidence type="ECO:0000256" key="1">
    <source>
        <dbReference type="SAM" id="Phobius"/>
    </source>
</evidence>
<evidence type="ECO:0000313" key="2">
    <source>
        <dbReference type="EMBL" id="QEO15021.1"/>
    </source>
</evidence>